<keyword evidence="4 6" id="KW-1133">Transmembrane helix</keyword>
<dbReference type="Proteomes" id="UP000266673">
    <property type="component" value="Unassembled WGS sequence"/>
</dbReference>
<evidence type="ECO:0000256" key="2">
    <source>
        <dbReference type="ARBA" id="ARBA00006824"/>
    </source>
</evidence>
<evidence type="ECO:0000313" key="7">
    <source>
        <dbReference type="EMBL" id="RIB27371.1"/>
    </source>
</evidence>
<gene>
    <name evidence="7" type="ORF">C2G38_1953457</name>
</gene>
<dbReference type="Pfam" id="PF04117">
    <property type="entry name" value="Mpv17_PMP22"/>
    <property type="match status" value="1"/>
</dbReference>
<accession>A0A397VZW7</accession>
<proteinExistence type="inferred from homology"/>
<dbReference type="PANTHER" id="PTHR11266:SF17">
    <property type="entry name" value="PROTEIN MPV17"/>
    <property type="match status" value="1"/>
</dbReference>
<evidence type="ECO:0000256" key="1">
    <source>
        <dbReference type="ARBA" id="ARBA00004141"/>
    </source>
</evidence>
<sequence>MSVFISWYKYHLLLRPILTQSIATGIIFTSGDIIAQGFIEQRGHKKYDFSRTLRLGGFGALIAGPSGATWYRILDKYIDIKKPFLALLTRVTLDQTIYAPSFIATFLSVQSILERQSKEQIIKKFKNVYLPTLINNYKLWPTVQLLNFYFIPLNHRLLVVNTVALGWNTYLSIVNKRGSDIVG</sequence>
<evidence type="ECO:0000256" key="4">
    <source>
        <dbReference type="ARBA" id="ARBA00022989"/>
    </source>
</evidence>
<comment type="similarity">
    <text evidence="2 6">Belongs to the peroxisomal membrane protein PXMP2/4 family.</text>
</comment>
<evidence type="ECO:0000256" key="3">
    <source>
        <dbReference type="ARBA" id="ARBA00022692"/>
    </source>
</evidence>
<keyword evidence="5 6" id="KW-0472">Membrane</keyword>
<feature type="transmembrane region" description="Helical" evidence="6">
    <location>
        <begin position="55"/>
        <end position="73"/>
    </location>
</feature>
<dbReference type="GO" id="GO:0005739">
    <property type="term" value="C:mitochondrion"/>
    <property type="evidence" value="ECO:0007669"/>
    <property type="project" value="TreeGrafter"/>
</dbReference>
<dbReference type="AlphaFoldDB" id="A0A397VZW7"/>
<evidence type="ECO:0000256" key="5">
    <source>
        <dbReference type="ARBA" id="ARBA00023136"/>
    </source>
</evidence>
<evidence type="ECO:0000313" key="8">
    <source>
        <dbReference type="Proteomes" id="UP000266673"/>
    </source>
</evidence>
<reference evidence="7 8" key="1">
    <citation type="submission" date="2018-06" db="EMBL/GenBank/DDBJ databases">
        <title>Comparative genomics reveals the genomic features of Rhizophagus irregularis, R. cerebriforme, R. diaphanum and Gigaspora rosea, and their symbiotic lifestyle signature.</title>
        <authorList>
            <person name="Morin E."/>
            <person name="San Clemente H."/>
            <person name="Chen E.C.H."/>
            <person name="De La Providencia I."/>
            <person name="Hainaut M."/>
            <person name="Kuo A."/>
            <person name="Kohler A."/>
            <person name="Murat C."/>
            <person name="Tang N."/>
            <person name="Roy S."/>
            <person name="Loubradou J."/>
            <person name="Henrissat B."/>
            <person name="Grigoriev I.V."/>
            <person name="Corradi N."/>
            <person name="Roux C."/>
            <person name="Martin F.M."/>
        </authorList>
    </citation>
    <scope>NUCLEOTIDE SEQUENCE [LARGE SCALE GENOMIC DNA]</scope>
    <source>
        <strain evidence="7 8">DAOM 194757</strain>
    </source>
</reference>
<keyword evidence="3 6" id="KW-0812">Transmembrane</keyword>
<keyword evidence="8" id="KW-1185">Reference proteome</keyword>
<dbReference type="OrthoDB" id="430207at2759"/>
<evidence type="ECO:0000256" key="6">
    <source>
        <dbReference type="RuleBase" id="RU363053"/>
    </source>
</evidence>
<dbReference type="STRING" id="44941.A0A397VZW7"/>
<dbReference type="PANTHER" id="PTHR11266">
    <property type="entry name" value="PEROXISOMAL MEMBRANE PROTEIN 2, PXMP2 MPV17"/>
    <property type="match status" value="1"/>
</dbReference>
<feature type="transmembrane region" description="Helical" evidence="6">
    <location>
        <begin position="12"/>
        <end position="34"/>
    </location>
</feature>
<dbReference type="EMBL" id="QKWP01000100">
    <property type="protein sequence ID" value="RIB27371.1"/>
    <property type="molecule type" value="Genomic_DNA"/>
</dbReference>
<name>A0A397VZW7_9GLOM</name>
<dbReference type="InterPro" id="IPR007248">
    <property type="entry name" value="Mpv17_PMP22"/>
</dbReference>
<dbReference type="GO" id="GO:0016020">
    <property type="term" value="C:membrane"/>
    <property type="evidence" value="ECO:0007669"/>
    <property type="project" value="UniProtKB-SubCell"/>
</dbReference>
<organism evidence="7 8">
    <name type="scientific">Gigaspora rosea</name>
    <dbReference type="NCBI Taxonomy" id="44941"/>
    <lineage>
        <taxon>Eukaryota</taxon>
        <taxon>Fungi</taxon>
        <taxon>Fungi incertae sedis</taxon>
        <taxon>Mucoromycota</taxon>
        <taxon>Glomeromycotina</taxon>
        <taxon>Glomeromycetes</taxon>
        <taxon>Diversisporales</taxon>
        <taxon>Gigasporaceae</taxon>
        <taxon>Gigaspora</taxon>
    </lineage>
</organism>
<comment type="caution">
    <text evidence="7">The sequence shown here is derived from an EMBL/GenBank/DDBJ whole genome shotgun (WGS) entry which is preliminary data.</text>
</comment>
<protein>
    <submittedName>
        <fullName evidence="7">Uncharacterized protein</fullName>
    </submittedName>
</protein>
<comment type="subcellular location">
    <subcellularLocation>
        <location evidence="1">Membrane</location>
        <topology evidence="1">Multi-pass membrane protein</topology>
    </subcellularLocation>
</comment>